<organism evidence="1 2">
    <name type="scientific">Bowdeniella nasicola</name>
    <dbReference type="NCBI Taxonomy" id="208480"/>
    <lineage>
        <taxon>Bacteria</taxon>
        <taxon>Bacillati</taxon>
        <taxon>Actinomycetota</taxon>
        <taxon>Actinomycetes</taxon>
        <taxon>Actinomycetales</taxon>
        <taxon>Actinomycetaceae</taxon>
        <taxon>Bowdeniella</taxon>
    </lineage>
</organism>
<proteinExistence type="predicted"/>
<dbReference type="PANTHER" id="PTHR34374">
    <property type="entry name" value="LARGE RIBOSOMAL RNA SUBUNIT ACCUMULATION PROTEIN YCED HOMOLOG 1, CHLOROPLASTIC"/>
    <property type="match status" value="1"/>
</dbReference>
<gene>
    <name evidence="1" type="ORF">BSZ39_02950</name>
</gene>
<comment type="caution">
    <text evidence="1">The sequence shown here is derived from an EMBL/GenBank/DDBJ whole genome shotgun (WGS) entry which is preliminary data.</text>
</comment>
<evidence type="ECO:0000313" key="2">
    <source>
        <dbReference type="Proteomes" id="UP000185628"/>
    </source>
</evidence>
<accession>A0A1Q5Q4Q2</accession>
<evidence type="ECO:0008006" key="3">
    <source>
        <dbReference type="Google" id="ProtNLM"/>
    </source>
</evidence>
<dbReference type="Proteomes" id="UP000185628">
    <property type="component" value="Unassembled WGS sequence"/>
</dbReference>
<reference evidence="2" key="1">
    <citation type="submission" date="2016-12" db="EMBL/GenBank/DDBJ databases">
        <authorList>
            <person name="Meng X."/>
        </authorList>
    </citation>
    <scope>NUCLEOTIDE SEQUENCE [LARGE SCALE GENOMIC DNA]</scope>
    <source>
        <strain evidence="2">DSM 19116</strain>
    </source>
</reference>
<dbReference type="AlphaFoldDB" id="A0A1Q5Q4Q2"/>
<dbReference type="PANTHER" id="PTHR34374:SF1">
    <property type="entry name" value="LARGE RIBOSOMAL RNA SUBUNIT ACCUMULATION PROTEIN YCED HOMOLOG 1, CHLOROPLASTIC"/>
    <property type="match status" value="1"/>
</dbReference>
<sequence length="197" mass="21907">MHNRGAIDANSPWVVDLAELPRSPGTQRDLDREIRLAERWGSDVTWIDEGEPITIDGTLDSVLDGVFVSAGVKTTVAGECVRCLTPLSREVDTRIDELFLYPEAVTRAKEEGDEEAEELYRITDNYLDLEQVVRDAILGELPFSPLCREDCEGLCAECGIVLRDADEDHHHETIDPRWQALGALMSPQDGDEVDGAE</sequence>
<name>A0A1Q5Q4Q2_9ACTO</name>
<protein>
    <recommendedName>
        <fullName evidence="3">Metal-binding protein</fullName>
    </recommendedName>
</protein>
<keyword evidence="2" id="KW-1185">Reference proteome</keyword>
<dbReference type="EMBL" id="MQVR01000010">
    <property type="protein sequence ID" value="OKL54682.1"/>
    <property type="molecule type" value="Genomic_DNA"/>
</dbReference>
<dbReference type="InterPro" id="IPR003772">
    <property type="entry name" value="YceD"/>
</dbReference>
<evidence type="ECO:0000313" key="1">
    <source>
        <dbReference type="EMBL" id="OKL54682.1"/>
    </source>
</evidence>
<dbReference type="Pfam" id="PF02620">
    <property type="entry name" value="YceD"/>
    <property type="match status" value="1"/>
</dbReference>